<dbReference type="AlphaFoldDB" id="A0A917B941"/>
<feature type="domain" description="PIN" evidence="5">
    <location>
        <begin position="4"/>
        <end position="119"/>
    </location>
</feature>
<dbReference type="SUPFAM" id="SSF88723">
    <property type="entry name" value="PIN domain-like"/>
    <property type="match status" value="1"/>
</dbReference>
<dbReference type="CDD" id="cd09874">
    <property type="entry name" value="PIN_MT3492-like"/>
    <property type="match status" value="1"/>
</dbReference>
<evidence type="ECO:0000313" key="7">
    <source>
        <dbReference type="Proteomes" id="UP000598775"/>
    </source>
</evidence>
<evidence type="ECO:0000256" key="2">
    <source>
        <dbReference type="ARBA" id="ARBA00022723"/>
    </source>
</evidence>
<proteinExistence type="predicted"/>
<evidence type="ECO:0000256" key="3">
    <source>
        <dbReference type="ARBA" id="ARBA00022801"/>
    </source>
</evidence>
<dbReference type="RefSeq" id="WP_188678587.1">
    <property type="nucleotide sequence ID" value="NZ_BMGP01000004.1"/>
</dbReference>
<dbReference type="InterPro" id="IPR002716">
    <property type="entry name" value="PIN_dom"/>
</dbReference>
<sequence length="132" mass="14352">MICYLDTSAAGKLLVTEPESDALVRHLDQFGHRRGSVIASSTLLETELRRMASRLGFTQAAVSGLLRKLSVIDIERDVFREAGLMLPGGSLRSLDAPHIATAERIAADEFISYDERQAQSAAEVGLRVTQPA</sequence>
<dbReference type="GO" id="GO:0046872">
    <property type="term" value="F:metal ion binding"/>
    <property type="evidence" value="ECO:0007669"/>
    <property type="project" value="UniProtKB-KW"/>
</dbReference>
<evidence type="ECO:0000256" key="1">
    <source>
        <dbReference type="ARBA" id="ARBA00022722"/>
    </source>
</evidence>
<evidence type="ECO:0000256" key="4">
    <source>
        <dbReference type="ARBA" id="ARBA00022842"/>
    </source>
</evidence>
<organism evidence="6 7">
    <name type="scientific">Subtercola lobariae</name>
    <dbReference type="NCBI Taxonomy" id="1588641"/>
    <lineage>
        <taxon>Bacteria</taxon>
        <taxon>Bacillati</taxon>
        <taxon>Actinomycetota</taxon>
        <taxon>Actinomycetes</taxon>
        <taxon>Micrococcales</taxon>
        <taxon>Microbacteriaceae</taxon>
        <taxon>Subtercola</taxon>
    </lineage>
</organism>
<accession>A0A917B941</accession>
<gene>
    <name evidence="6" type="primary">vapC46</name>
    <name evidence="6" type="ORF">GCM10011399_24030</name>
</gene>
<protein>
    <submittedName>
        <fullName evidence="6">Ribonuclease VapC46</fullName>
    </submittedName>
</protein>
<dbReference type="EMBL" id="BMGP01000004">
    <property type="protein sequence ID" value="GGF30059.1"/>
    <property type="molecule type" value="Genomic_DNA"/>
</dbReference>
<comment type="caution">
    <text evidence="6">The sequence shown here is derived from an EMBL/GenBank/DDBJ whole genome shotgun (WGS) entry which is preliminary data.</text>
</comment>
<dbReference type="GO" id="GO:0016787">
    <property type="term" value="F:hydrolase activity"/>
    <property type="evidence" value="ECO:0007669"/>
    <property type="project" value="UniProtKB-KW"/>
</dbReference>
<evidence type="ECO:0000259" key="5">
    <source>
        <dbReference type="Pfam" id="PF01850"/>
    </source>
</evidence>
<dbReference type="Pfam" id="PF01850">
    <property type="entry name" value="PIN"/>
    <property type="match status" value="1"/>
</dbReference>
<dbReference type="Proteomes" id="UP000598775">
    <property type="component" value="Unassembled WGS sequence"/>
</dbReference>
<keyword evidence="3" id="KW-0378">Hydrolase</keyword>
<evidence type="ECO:0000313" key="6">
    <source>
        <dbReference type="EMBL" id="GGF30059.1"/>
    </source>
</evidence>
<keyword evidence="2" id="KW-0479">Metal-binding</keyword>
<keyword evidence="7" id="KW-1185">Reference proteome</keyword>
<dbReference type="InterPro" id="IPR029060">
    <property type="entry name" value="PIN-like_dom_sf"/>
</dbReference>
<keyword evidence="4" id="KW-0460">Magnesium</keyword>
<dbReference type="GO" id="GO:0004518">
    <property type="term" value="F:nuclease activity"/>
    <property type="evidence" value="ECO:0007669"/>
    <property type="project" value="UniProtKB-KW"/>
</dbReference>
<keyword evidence="1" id="KW-0540">Nuclease</keyword>
<reference evidence="6 7" key="1">
    <citation type="journal article" date="2014" name="Int. J. Syst. Evol. Microbiol.">
        <title>Complete genome sequence of Corynebacterium casei LMG S-19264T (=DSM 44701T), isolated from a smear-ripened cheese.</title>
        <authorList>
            <consortium name="US DOE Joint Genome Institute (JGI-PGF)"/>
            <person name="Walter F."/>
            <person name="Albersmeier A."/>
            <person name="Kalinowski J."/>
            <person name="Ruckert C."/>
        </authorList>
    </citation>
    <scope>NUCLEOTIDE SEQUENCE [LARGE SCALE GENOMIC DNA]</scope>
    <source>
        <strain evidence="6 7">CGMCC 1.12976</strain>
    </source>
</reference>
<name>A0A917B941_9MICO</name>
<dbReference type="Gene3D" id="3.40.50.1010">
    <property type="entry name" value="5'-nuclease"/>
    <property type="match status" value="1"/>
</dbReference>